<accession>A0ABR4MXM0</accession>
<dbReference type="SUPFAM" id="SSF51735">
    <property type="entry name" value="NAD(P)-binding Rossmann-fold domains"/>
    <property type="match status" value="2"/>
</dbReference>
<evidence type="ECO:0000256" key="9">
    <source>
        <dbReference type="ARBA" id="ARBA00023239"/>
    </source>
</evidence>
<dbReference type="Gene3D" id="1.10.287.4290">
    <property type="match status" value="2"/>
</dbReference>
<evidence type="ECO:0000256" key="6">
    <source>
        <dbReference type="ARBA" id="ARBA00023002"/>
    </source>
</evidence>
<dbReference type="SMART" id="SM00822">
    <property type="entry name" value="PKS_KR"/>
    <property type="match status" value="1"/>
</dbReference>
<dbReference type="SUPFAM" id="SSF54637">
    <property type="entry name" value="Thioesterase/thiol ester dehydrase-isomerase"/>
    <property type="match status" value="2"/>
</dbReference>
<dbReference type="PANTHER" id="PTHR45024:SF2">
    <property type="entry name" value="SCP2 DOMAIN-CONTAINING PROTEIN"/>
    <property type="match status" value="1"/>
</dbReference>
<comment type="similarity">
    <text evidence="3">Belongs to the short-chain dehydrogenases/reductases (SDR) family.</text>
</comment>
<dbReference type="Pfam" id="PF00106">
    <property type="entry name" value="adh_short"/>
    <property type="match status" value="2"/>
</dbReference>
<keyword evidence="6" id="KW-0560">Oxidoreductase</keyword>
<dbReference type="InterPro" id="IPR002347">
    <property type="entry name" value="SDR_fam"/>
</dbReference>
<dbReference type="InterPro" id="IPR002539">
    <property type="entry name" value="MaoC-like_dom"/>
</dbReference>
<keyword evidence="9" id="KW-0456">Lyase</keyword>
<gene>
    <name evidence="12" type="ORF">HK105_208527</name>
</gene>
<keyword evidence="4" id="KW-0276">Fatty acid metabolism</keyword>
<sequence>MSDLRFDGRVVLITGAGGAASRSAYSLFFASRGASVVVNDLGGTHTGEGAGSSRAADVVVDEIRAAGGKAVANYDSVEFGDKIVETAIKAFGRIDIVINNAGILRDKSFARMTDADWDLIHLVHVRGAYKVTKAAWEHMTKQGYGRIINTASAAGIYGNFGQANYSAAKLALFGFTNTLAREGARKGVFANTIAPLAASRMTETVMPPDVLAALKPEFVVPLVAYLTHESCKENGSLFEVGAGWVGKLRWERSKGAVFKADSTFTPASVGAKWKEITDFTNPDYPASLADTDWIGLLEKARSLRENPNPGELRFDGRVALVTGAGNGIGRIYALLLAKLGASVVVNDLGGSHTGVGGAHAAADKVVDEIRAAGGKAVANYDSVEDGDKLVDTAIKAFGRIDIVVNNAGILRDKSFARMTDADWDLVHRVHVRGTYKVTKAAWPHMLKQKYGRIINTASAVGLYGNFGQANYSAAKAAMVAFSNTLALEGRKSNIIANTIAPNAGTRMTATVMPPEMVEALKPDYVAPLVAFLGHESCKETGSIFEVGSGWIAKVRWQRTGGVGFPINRPLLPEHIASRWAEITNFNDGRATHPISTQDSFAAVQANFDNKDTGAGAAAGGAKKGGVNVEGAKAAAFKSGSFEYTERDVILYNLGVGAKRTDLHLVYESADKFIALPTFGVIPAFDYQIRNVGFGDFLPDFNPMMLLHGEQYLKIHKPLATSGKLTSTGRIIDILDKGKGASVIVGVTTKDASGDIVTENEFTMFIRGSGGFGGKKDSDRGEATAANEPPKRAPDHVVREKTQEDQAALYRLSGDYNPLHIDPQMSAMGGFKVPILHGLATFGIAGKHVLATFCNNDPAKFKAIKVRFAKHVFPGETLETHMWKEGNKVIFVVKVVERNEVVISNAAVELAGGASAGAASGAAPAAAGVSVPGFASSKIFEQVEAGIKSTPSAARSALVKKTNAVFGFDISNGSSTQSWFVDLKNGEGSVGAGKPAGKVDMTIAIADKDFLDIAAGTSNAQKMFMSGKIKIKGNMGLATKLEQVLKLAAPGKAKL</sequence>
<dbReference type="PRINTS" id="PR00080">
    <property type="entry name" value="SDRFAMILY"/>
</dbReference>
<dbReference type="Gene3D" id="3.40.50.720">
    <property type="entry name" value="NAD(P)-binding Rossmann-like Domain"/>
    <property type="match status" value="2"/>
</dbReference>
<dbReference type="PANTHER" id="PTHR45024">
    <property type="entry name" value="DEHYDROGENASES, SHORT CHAIN"/>
    <property type="match status" value="1"/>
</dbReference>
<dbReference type="Pfam" id="PF22622">
    <property type="entry name" value="MFE-2_hydrat-2_N"/>
    <property type="match status" value="1"/>
</dbReference>
<dbReference type="Gene3D" id="3.10.129.10">
    <property type="entry name" value="Hotdog Thioesterase"/>
    <property type="match status" value="1"/>
</dbReference>
<evidence type="ECO:0000313" key="13">
    <source>
        <dbReference type="Proteomes" id="UP001527925"/>
    </source>
</evidence>
<evidence type="ECO:0000256" key="3">
    <source>
        <dbReference type="ARBA" id="ARBA00006484"/>
    </source>
</evidence>
<dbReference type="EMBL" id="JADGIZ020000081">
    <property type="protein sequence ID" value="KAL2911980.1"/>
    <property type="molecule type" value="Genomic_DNA"/>
</dbReference>
<dbReference type="PRINTS" id="PR00081">
    <property type="entry name" value="GDHRDH"/>
</dbReference>
<dbReference type="CDD" id="cd03448">
    <property type="entry name" value="HDE_HSD"/>
    <property type="match status" value="1"/>
</dbReference>
<dbReference type="Pfam" id="PF02036">
    <property type="entry name" value="SCP2"/>
    <property type="match status" value="1"/>
</dbReference>
<feature type="region of interest" description="Disordered" evidence="10">
    <location>
        <begin position="771"/>
        <end position="798"/>
    </location>
</feature>
<comment type="caution">
    <text evidence="12">The sequence shown here is derived from an EMBL/GenBank/DDBJ whole genome shotgun (WGS) entry which is preliminary data.</text>
</comment>
<comment type="subcellular location">
    <subcellularLocation>
        <location evidence="1">Peroxisome</location>
    </subcellularLocation>
</comment>
<evidence type="ECO:0000256" key="4">
    <source>
        <dbReference type="ARBA" id="ARBA00022832"/>
    </source>
</evidence>
<dbReference type="PROSITE" id="PS00061">
    <property type="entry name" value="ADH_SHORT"/>
    <property type="match status" value="2"/>
</dbReference>
<dbReference type="InterPro" id="IPR003033">
    <property type="entry name" value="SCP2_sterol-bd_dom"/>
</dbReference>
<dbReference type="InterPro" id="IPR036527">
    <property type="entry name" value="SCP2_sterol-bd_dom_sf"/>
</dbReference>
<dbReference type="Gene3D" id="3.30.1050.10">
    <property type="entry name" value="SCP2 sterol-binding domain"/>
    <property type="match status" value="1"/>
</dbReference>
<evidence type="ECO:0000256" key="1">
    <source>
        <dbReference type="ARBA" id="ARBA00004275"/>
    </source>
</evidence>
<dbReference type="InterPro" id="IPR036291">
    <property type="entry name" value="NAD(P)-bd_dom_sf"/>
</dbReference>
<evidence type="ECO:0000256" key="5">
    <source>
        <dbReference type="ARBA" id="ARBA00022857"/>
    </source>
</evidence>
<feature type="compositionally biased region" description="Basic and acidic residues" evidence="10">
    <location>
        <begin position="788"/>
        <end position="798"/>
    </location>
</feature>
<dbReference type="InterPro" id="IPR020904">
    <property type="entry name" value="Sc_DH/Rdtase_CS"/>
</dbReference>
<keyword evidence="8" id="KW-0576">Peroxisome</keyword>
<dbReference type="InterPro" id="IPR057326">
    <property type="entry name" value="KR_dom"/>
</dbReference>
<organism evidence="12 13">
    <name type="scientific">Polyrhizophydium stewartii</name>
    <dbReference type="NCBI Taxonomy" id="2732419"/>
    <lineage>
        <taxon>Eukaryota</taxon>
        <taxon>Fungi</taxon>
        <taxon>Fungi incertae sedis</taxon>
        <taxon>Chytridiomycota</taxon>
        <taxon>Chytridiomycota incertae sedis</taxon>
        <taxon>Chytridiomycetes</taxon>
        <taxon>Rhizophydiales</taxon>
        <taxon>Rhizophydiales incertae sedis</taxon>
        <taxon>Polyrhizophydium</taxon>
    </lineage>
</organism>
<keyword evidence="7" id="KW-0443">Lipid metabolism</keyword>
<dbReference type="InterPro" id="IPR054357">
    <property type="entry name" value="MFE-2_N"/>
</dbReference>
<evidence type="ECO:0000256" key="2">
    <source>
        <dbReference type="ARBA" id="ARBA00005005"/>
    </source>
</evidence>
<name>A0ABR4MXM0_9FUNG</name>
<protein>
    <recommendedName>
        <fullName evidence="11">Ketoreductase domain-containing protein</fullName>
    </recommendedName>
</protein>
<evidence type="ECO:0000313" key="12">
    <source>
        <dbReference type="EMBL" id="KAL2911980.1"/>
    </source>
</evidence>
<evidence type="ECO:0000256" key="7">
    <source>
        <dbReference type="ARBA" id="ARBA00023098"/>
    </source>
</evidence>
<reference evidence="12 13" key="1">
    <citation type="submission" date="2023-09" db="EMBL/GenBank/DDBJ databases">
        <title>Pangenome analysis of Batrachochytrium dendrobatidis and related Chytrids.</title>
        <authorList>
            <person name="Yacoub M.N."/>
            <person name="Stajich J.E."/>
            <person name="James T.Y."/>
        </authorList>
    </citation>
    <scope>NUCLEOTIDE SEQUENCE [LARGE SCALE GENOMIC DNA]</scope>
    <source>
        <strain evidence="12 13">JEL0888</strain>
    </source>
</reference>
<evidence type="ECO:0000256" key="10">
    <source>
        <dbReference type="SAM" id="MobiDB-lite"/>
    </source>
</evidence>
<proteinExistence type="inferred from homology"/>
<dbReference type="SUPFAM" id="SSF55718">
    <property type="entry name" value="SCP-like"/>
    <property type="match status" value="1"/>
</dbReference>
<evidence type="ECO:0000256" key="8">
    <source>
        <dbReference type="ARBA" id="ARBA00023140"/>
    </source>
</evidence>
<comment type="pathway">
    <text evidence="2">Lipid metabolism; fatty acid beta-oxidation.</text>
</comment>
<keyword evidence="13" id="KW-1185">Reference proteome</keyword>
<dbReference type="CDD" id="cd05353">
    <property type="entry name" value="hydroxyacyl-CoA-like_DH_SDR_c-like"/>
    <property type="match status" value="2"/>
</dbReference>
<dbReference type="Proteomes" id="UP001527925">
    <property type="component" value="Unassembled WGS sequence"/>
</dbReference>
<dbReference type="Pfam" id="PF01575">
    <property type="entry name" value="MaoC_dehydratas"/>
    <property type="match status" value="1"/>
</dbReference>
<dbReference type="InterPro" id="IPR029069">
    <property type="entry name" value="HotDog_dom_sf"/>
</dbReference>
<evidence type="ECO:0000259" key="11">
    <source>
        <dbReference type="SMART" id="SM00822"/>
    </source>
</evidence>
<feature type="domain" description="Ketoreductase" evidence="11">
    <location>
        <begin position="317"/>
        <end position="506"/>
    </location>
</feature>
<dbReference type="InterPro" id="IPR051687">
    <property type="entry name" value="Peroxisomal_Beta-Oxidation"/>
</dbReference>
<keyword evidence="5" id="KW-0521">NADP</keyword>